<name>A0A7R8W620_9CRUS</name>
<feature type="compositionally biased region" description="Basic and acidic residues" evidence="1">
    <location>
        <begin position="377"/>
        <end position="386"/>
    </location>
</feature>
<evidence type="ECO:0000256" key="1">
    <source>
        <dbReference type="SAM" id="MobiDB-lite"/>
    </source>
</evidence>
<organism evidence="2">
    <name type="scientific">Cyprideis torosa</name>
    <dbReference type="NCBI Taxonomy" id="163714"/>
    <lineage>
        <taxon>Eukaryota</taxon>
        <taxon>Metazoa</taxon>
        <taxon>Ecdysozoa</taxon>
        <taxon>Arthropoda</taxon>
        <taxon>Crustacea</taxon>
        <taxon>Oligostraca</taxon>
        <taxon>Ostracoda</taxon>
        <taxon>Podocopa</taxon>
        <taxon>Podocopida</taxon>
        <taxon>Cytherocopina</taxon>
        <taxon>Cytheroidea</taxon>
        <taxon>Cytherideidae</taxon>
        <taxon>Cyprideis</taxon>
    </lineage>
</organism>
<dbReference type="EMBL" id="OB660174">
    <property type="protein sequence ID" value="CAD7223258.1"/>
    <property type="molecule type" value="Genomic_DNA"/>
</dbReference>
<sequence length="412" mass="44529">MMLKMQYSTGGLMGSAPGTPAIPVPRNLLFSATATTSLPDEKQFSVLSVKVANPRIFCSNGSILPSNRPFKRIGTICQPPNFSAKDVNLNLQFFHSLWILSQPTLSAVQAVIFKISQWHLIKTSSFRTLDDEIPQDPLNDPTDSLDGVSRNLNSTFRTRRIVMSSNPLCDASSTKAALVWSPATVGQQTGPEGSPPNDQENTKFNVPTSQHQPQGSLAHWMSVMAEHMSSPHPDVPHPYMWNGVDGKLNSNEHHGSNQLLKTSAADSSAYRRVVSSIHDTPSPPTSLSYTHPALVSHHLPHQPAPRASPTASSSSVSPPPPPPTGAVPSHPPVPVSSSTSSSNKTSTGGSSNNPSSNPSGGAGGRKYQCKMCPQNEMSKRGWDSDEIRRTLVTLRDSKKVRKRRRVEEDGGR</sequence>
<accession>A0A7R8W620</accession>
<feature type="region of interest" description="Disordered" evidence="1">
    <location>
        <begin position="184"/>
        <end position="215"/>
    </location>
</feature>
<feature type="region of interest" description="Disordered" evidence="1">
    <location>
        <begin position="271"/>
        <end position="386"/>
    </location>
</feature>
<reference evidence="2" key="1">
    <citation type="submission" date="2020-11" db="EMBL/GenBank/DDBJ databases">
        <authorList>
            <person name="Tran Van P."/>
        </authorList>
    </citation>
    <scope>NUCLEOTIDE SEQUENCE</scope>
</reference>
<dbReference type="AlphaFoldDB" id="A0A7R8W620"/>
<proteinExistence type="predicted"/>
<feature type="compositionally biased region" description="Low complexity" evidence="1">
    <location>
        <begin position="335"/>
        <end position="359"/>
    </location>
</feature>
<evidence type="ECO:0000313" key="2">
    <source>
        <dbReference type="EMBL" id="CAD7223258.1"/>
    </source>
</evidence>
<dbReference type="OrthoDB" id="7469116at2759"/>
<feature type="compositionally biased region" description="Pro residues" evidence="1">
    <location>
        <begin position="317"/>
        <end position="334"/>
    </location>
</feature>
<feature type="compositionally biased region" description="Low complexity" evidence="1">
    <location>
        <begin position="304"/>
        <end position="316"/>
    </location>
</feature>
<gene>
    <name evidence="2" type="ORF">CTOB1V02_LOCUS1248</name>
</gene>
<protein>
    <submittedName>
        <fullName evidence="2">Uncharacterized protein</fullName>
    </submittedName>
</protein>